<reference evidence="1 2" key="1">
    <citation type="journal article" date="2019" name="Emerg. Microbes Infect.">
        <title>Comprehensive subspecies identification of 175 nontuberculous mycobacteria species based on 7547 genomic profiles.</title>
        <authorList>
            <person name="Matsumoto Y."/>
            <person name="Kinjo T."/>
            <person name="Motooka D."/>
            <person name="Nabeya D."/>
            <person name="Jung N."/>
            <person name="Uechi K."/>
            <person name="Horii T."/>
            <person name="Iida T."/>
            <person name="Fujita J."/>
            <person name="Nakamura S."/>
        </authorList>
    </citation>
    <scope>NUCLEOTIDE SEQUENCE [LARGE SCALE GENOMIC DNA]</scope>
    <source>
        <strain evidence="1 2">JCM 13574</strain>
    </source>
</reference>
<name>A0A7I7XGY4_9MYCO</name>
<proteinExistence type="predicted"/>
<dbReference type="Proteomes" id="UP000466517">
    <property type="component" value="Chromosome"/>
</dbReference>
<evidence type="ECO:0000313" key="1">
    <source>
        <dbReference type="EMBL" id="BBZ28468.1"/>
    </source>
</evidence>
<gene>
    <name evidence="1" type="ORF">MMAD_27630</name>
</gene>
<evidence type="ECO:0000313" key="2">
    <source>
        <dbReference type="Proteomes" id="UP000466517"/>
    </source>
</evidence>
<organism evidence="1 2">
    <name type="scientific">Mycolicibacterium madagascariense</name>
    <dbReference type="NCBI Taxonomy" id="212765"/>
    <lineage>
        <taxon>Bacteria</taxon>
        <taxon>Bacillati</taxon>
        <taxon>Actinomycetota</taxon>
        <taxon>Actinomycetes</taxon>
        <taxon>Mycobacteriales</taxon>
        <taxon>Mycobacteriaceae</taxon>
        <taxon>Mycolicibacterium</taxon>
    </lineage>
</organism>
<dbReference type="KEGG" id="mmag:MMAD_27630"/>
<dbReference type="RefSeq" id="WP_163737949.1">
    <property type="nucleotide sequence ID" value="NZ_AP022610.1"/>
</dbReference>
<evidence type="ECO:0008006" key="3">
    <source>
        <dbReference type="Google" id="ProtNLM"/>
    </source>
</evidence>
<accession>A0A7I7XGY4</accession>
<keyword evidence="2" id="KW-1185">Reference proteome</keyword>
<dbReference type="AlphaFoldDB" id="A0A7I7XGY4"/>
<sequence length="249" mass="27344">MTTVELTTLTPTRLGGVISWWDPLGECAMTIADPHTAPELFAEYHTGAVKSYARFGVGDALDADVARCADDTTLFWALTDVDGRVIGGVRAKGPLRSPEESHAVVEWHGRPGEDAVHAMISERIPFGILEMKAAWLSSRGSRNENRAKMIARSGFHAMELLGIEFCMATSAAHILEQWRSSGGVVAPIPATPYPDERYQTKMMWWDRHTFTDHGEPAQIEAIETEMARAARTLASFGLDDDEDRDATAA</sequence>
<dbReference type="EMBL" id="AP022610">
    <property type="protein sequence ID" value="BBZ28468.1"/>
    <property type="molecule type" value="Genomic_DNA"/>
</dbReference>
<protein>
    <recommendedName>
        <fullName evidence="3">N-acetyltransferase</fullName>
    </recommendedName>
</protein>